<protein>
    <submittedName>
        <fullName evidence="2">Uncharacterized protein</fullName>
    </submittedName>
</protein>
<reference evidence="4 5" key="1">
    <citation type="submission" date="2016-10" db="EMBL/GenBank/DDBJ databases">
        <authorList>
            <person name="Varghese N."/>
            <person name="Submissions S."/>
        </authorList>
    </citation>
    <scope>NUCLEOTIDE SEQUENCE [LARGE SCALE GENOMIC DNA]</scope>
    <source>
        <strain evidence="2 5">CDM_1</strain>
        <strain evidence="4">CDM_6</strain>
    </source>
</reference>
<accession>A0A1G6PZR4</accession>
<dbReference type="Proteomes" id="UP000324021">
    <property type="component" value="Unassembled WGS sequence"/>
</dbReference>
<evidence type="ECO:0000313" key="3">
    <source>
        <dbReference type="EMBL" id="SET31667.1"/>
    </source>
</evidence>
<keyword evidence="4" id="KW-1185">Reference proteome</keyword>
<dbReference type="AlphaFoldDB" id="A0A1G6PZR4"/>
<sequence>MTDSSTEFPAPVRIEVFVHAHTSAAVVEPLKDLVARARRLEDAIGAAVHVETWTAVRPALEELSDSGPSITGTVEAFQSWADQEGYDLEPAFDWRETPSVTGHRAAEVRVPTACVAVYADGDLQCVAPCTDGDRSYTVMDCLARLEEGVIEPEPLDTRERTDVSRGASDSDESAQNAERYARSEELE</sequence>
<dbReference type="EMBL" id="FMZP01000008">
    <property type="protein sequence ID" value="SDC85680.1"/>
    <property type="molecule type" value="Genomic_DNA"/>
</dbReference>
<feature type="region of interest" description="Disordered" evidence="1">
    <location>
        <begin position="150"/>
        <end position="187"/>
    </location>
</feature>
<evidence type="ECO:0000256" key="1">
    <source>
        <dbReference type="SAM" id="MobiDB-lite"/>
    </source>
</evidence>
<evidence type="ECO:0000313" key="4">
    <source>
        <dbReference type="Proteomes" id="UP000199320"/>
    </source>
</evidence>
<proteinExistence type="predicted"/>
<evidence type="ECO:0000313" key="2">
    <source>
        <dbReference type="EMBL" id="SDC85680.1"/>
    </source>
</evidence>
<reference evidence="3" key="2">
    <citation type="submission" date="2016-10" db="EMBL/GenBank/DDBJ databases">
        <authorList>
            <person name="de Groot N.N."/>
        </authorList>
    </citation>
    <scope>NUCLEOTIDE SEQUENCE [LARGE SCALE GENOMIC DNA]</scope>
    <source>
        <strain evidence="3">CDM_6</strain>
    </source>
</reference>
<organism evidence="2 5">
    <name type="scientific">Natrinema hispanicum</name>
    <dbReference type="NCBI Taxonomy" id="392421"/>
    <lineage>
        <taxon>Archaea</taxon>
        <taxon>Methanobacteriati</taxon>
        <taxon>Methanobacteriota</taxon>
        <taxon>Stenosarchaea group</taxon>
        <taxon>Halobacteria</taxon>
        <taxon>Halobacteriales</taxon>
        <taxon>Natrialbaceae</taxon>
        <taxon>Natrinema</taxon>
    </lineage>
</organism>
<gene>
    <name evidence="3" type="ORF">SAMN04488694_105159</name>
    <name evidence="2" type="ORF">SAMN05192552_100874</name>
</gene>
<dbReference type="EMBL" id="FOIC01000005">
    <property type="protein sequence ID" value="SET31667.1"/>
    <property type="molecule type" value="Genomic_DNA"/>
</dbReference>
<evidence type="ECO:0000313" key="5">
    <source>
        <dbReference type="Proteomes" id="UP000324021"/>
    </source>
</evidence>
<dbReference type="RefSeq" id="WP_092931574.1">
    <property type="nucleotide sequence ID" value="NZ_FMZP01000008.1"/>
</dbReference>
<dbReference type="OrthoDB" id="241883at2157"/>
<dbReference type="Proteomes" id="UP000199320">
    <property type="component" value="Unassembled WGS sequence"/>
</dbReference>
<dbReference type="Pfam" id="PF20575">
    <property type="entry name" value="HTH_63"/>
    <property type="match status" value="1"/>
</dbReference>
<name>A0A1G6PZR4_9EURY</name>
<dbReference type="InterPro" id="IPR046783">
    <property type="entry name" value="HTH_63"/>
</dbReference>